<organism evidence="1 3">
    <name type="scientific">Paracoccus sediminis</name>
    <dbReference type="NCBI Taxonomy" id="1214787"/>
    <lineage>
        <taxon>Bacteria</taxon>
        <taxon>Pseudomonadati</taxon>
        <taxon>Pseudomonadota</taxon>
        <taxon>Alphaproteobacteria</taxon>
        <taxon>Rhodobacterales</taxon>
        <taxon>Paracoccaceae</taxon>
        <taxon>Paracoccus</taxon>
    </lineage>
</organism>
<evidence type="ECO:0000313" key="4">
    <source>
        <dbReference type="Proteomes" id="UP000292859"/>
    </source>
</evidence>
<reference evidence="3" key="1">
    <citation type="submission" date="2017-06" db="EMBL/GenBank/DDBJ databases">
        <authorList>
            <person name="Varghese N."/>
            <person name="Submissions S."/>
        </authorList>
    </citation>
    <scope>NUCLEOTIDE SEQUENCE [LARGE SCALE GENOMIC DNA]</scope>
    <source>
        <strain evidence="3">DSM 26170</strain>
    </source>
</reference>
<protein>
    <submittedName>
        <fullName evidence="1">Phage protein D</fullName>
    </submittedName>
</protein>
<dbReference type="EMBL" id="FZNM01000006">
    <property type="protein sequence ID" value="SNR51178.1"/>
    <property type="molecule type" value="Genomic_DNA"/>
</dbReference>
<proteinExistence type="predicted"/>
<reference evidence="1" key="2">
    <citation type="submission" date="2017-06" db="EMBL/GenBank/DDBJ databases">
        <authorList>
            <person name="Kim H.J."/>
            <person name="Triplett B.A."/>
        </authorList>
    </citation>
    <scope>NUCLEOTIDE SEQUENCE [LARGE SCALE GENOMIC DNA]</scope>
    <source>
        <strain evidence="1">DSM 26170</strain>
    </source>
</reference>
<keyword evidence="4" id="KW-1185">Reference proteome</keyword>
<reference evidence="2 4" key="3">
    <citation type="submission" date="2019-02" db="EMBL/GenBank/DDBJ databases">
        <authorList>
            <person name="Zhang G."/>
        </authorList>
    </citation>
    <scope>NUCLEOTIDE SEQUENCE [LARGE SCALE GENOMIC DNA]</scope>
    <source>
        <strain evidence="2 4">CMB17</strain>
    </source>
</reference>
<name>A0A238WXH6_9RHOB</name>
<dbReference type="EMBL" id="SIRL01000006">
    <property type="protein sequence ID" value="TBN50109.1"/>
    <property type="molecule type" value="Genomic_DNA"/>
</dbReference>
<dbReference type="Proteomes" id="UP000292859">
    <property type="component" value="Unassembled WGS sequence"/>
</dbReference>
<evidence type="ECO:0000313" key="3">
    <source>
        <dbReference type="Proteomes" id="UP000198409"/>
    </source>
</evidence>
<evidence type="ECO:0000313" key="1">
    <source>
        <dbReference type="EMBL" id="SNR51178.1"/>
    </source>
</evidence>
<accession>A0A238WXH6</accession>
<gene>
    <name evidence="2" type="ORF">EYF88_10845</name>
    <name evidence="1" type="ORF">SAMN06265378_106183</name>
</gene>
<dbReference type="Proteomes" id="UP000198409">
    <property type="component" value="Unassembled WGS sequence"/>
</dbReference>
<evidence type="ECO:0000313" key="2">
    <source>
        <dbReference type="EMBL" id="TBN50109.1"/>
    </source>
</evidence>
<dbReference type="OrthoDB" id="8481033at2"/>
<dbReference type="AlphaFoldDB" id="A0A238WXH6"/>
<dbReference type="RefSeq" id="WP_089388211.1">
    <property type="nucleotide sequence ID" value="NZ_FZNM01000006.1"/>
</dbReference>
<sequence length="423" mass="45956">MDGDFAKVLDGKRPGTALHAPQVRIVTDKGEPLTVDGNPISPDIASSVVTLPASGTAVVDVVLNNQRHDKANPNRPAAPSWRYNALKEVSFGKVFRVDYRYGQEPWTPMILARITGVDFSFPSAACAQVTLKGEDLSSLLKVKPQEPMIYMEDHETFIVQSELGDGAPDLGMAPLPESPFSETISLTRPTDKTRLQFIAELAERMDFETFVAFNDDTPIKQTGAVERPVAFHFIPARSATLGTVVTLVWGRDLIDFKPAFSVWDIPTEATASGNVPRDRGAIDEKVSYDADRALVVNDLHSAPDGKAPTDAVKARNEFFNARPAVNPINVKVENLDNERARLAAAAAMRKGIRGFLTAEFSTLGLTTIRPGIHVDLQGLYAPFDGIWYVTQTVHTLNAAGYITKTSLRRPGMLDPAGYPGGAA</sequence>